<dbReference type="PANTHER" id="PTHR39428:SF3">
    <property type="entry name" value="DEAZAFLAVIN-DEPENDENT NITROREDUCTASE"/>
    <property type="match status" value="1"/>
</dbReference>
<comment type="similarity">
    <text evidence="1">Belongs to the F420H(2)-dependent quinone reductase family.</text>
</comment>
<dbReference type="GO" id="GO:0070967">
    <property type="term" value="F:coenzyme F420 binding"/>
    <property type="evidence" value="ECO:0007669"/>
    <property type="project" value="TreeGrafter"/>
</dbReference>
<evidence type="ECO:0000313" key="3">
    <source>
        <dbReference type="EMBL" id="UGS38080.1"/>
    </source>
</evidence>
<dbReference type="Pfam" id="PF04075">
    <property type="entry name" value="F420H2_quin_red"/>
    <property type="match status" value="1"/>
</dbReference>
<name>A0A9E6Y195_9ACTN</name>
<protein>
    <submittedName>
        <fullName evidence="3">Deazaflavin-dependent nitroreductase</fullName>
        <ecNumber evidence="3">1.-.-.-</ecNumber>
    </submittedName>
</protein>
<reference evidence="3" key="1">
    <citation type="journal article" date="2022" name="Int. J. Syst. Evol. Microbiol.">
        <title>Pseudomonas aegrilactucae sp. nov. and Pseudomonas morbosilactucae sp. nov., pathogens causing bacterial rot of lettuce in Japan.</title>
        <authorList>
            <person name="Sawada H."/>
            <person name="Fujikawa T."/>
            <person name="Satou M."/>
        </authorList>
    </citation>
    <scope>NUCLEOTIDE SEQUENCE</scope>
    <source>
        <strain evidence="3">0166_1</strain>
    </source>
</reference>
<dbReference type="RefSeq" id="WP_259312112.1">
    <property type="nucleotide sequence ID" value="NZ_CP087164.1"/>
</dbReference>
<evidence type="ECO:0000256" key="2">
    <source>
        <dbReference type="ARBA" id="ARBA00049106"/>
    </source>
</evidence>
<dbReference type="KEGG" id="sbae:DSM104329_04502"/>
<dbReference type="GO" id="GO:0016491">
    <property type="term" value="F:oxidoreductase activity"/>
    <property type="evidence" value="ECO:0007669"/>
    <property type="project" value="UniProtKB-KW"/>
</dbReference>
<dbReference type="AlphaFoldDB" id="A0A9E6Y195"/>
<keyword evidence="4" id="KW-1185">Reference proteome</keyword>
<sequence>MPKPPPPDSPFWKVFGVMTKLNTAAFRATRGKVGGRFGKADILLLHHVGAKSGKSRVAPLIYLPDGDDLVLVASKGGSDRHPGWFHNLRANPDTEVELRGERRRVHARVATDEERERYWPRLVAIYKPYDDYQGYTQRRIPLVVLEPRV</sequence>
<comment type="catalytic activity">
    <reaction evidence="2">
        <text>oxidized coenzyme F420-(gamma-L-Glu)(n) + a quinol + H(+) = reduced coenzyme F420-(gamma-L-Glu)(n) + a quinone</text>
        <dbReference type="Rhea" id="RHEA:39663"/>
        <dbReference type="Rhea" id="RHEA-COMP:12939"/>
        <dbReference type="Rhea" id="RHEA-COMP:14378"/>
        <dbReference type="ChEBI" id="CHEBI:15378"/>
        <dbReference type="ChEBI" id="CHEBI:24646"/>
        <dbReference type="ChEBI" id="CHEBI:132124"/>
        <dbReference type="ChEBI" id="CHEBI:133980"/>
        <dbReference type="ChEBI" id="CHEBI:139511"/>
    </reaction>
</comment>
<dbReference type="GO" id="GO:0005886">
    <property type="term" value="C:plasma membrane"/>
    <property type="evidence" value="ECO:0007669"/>
    <property type="project" value="TreeGrafter"/>
</dbReference>
<dbReference type="NCBIfam" id="TIGR00026">
    <property type="entry name" value="hi_GC_TIGR00026"/>
    <property type="match status" value="1"/>
</dbReference>
<evidence type="ECO:0000313" key="4">
    <source>
        <dbReference type="Proteomes" id="UP001162834"/>
    </source>
</evidence>
<dbReference type="SUPFAM" id="SSF50475">
    <property type="entry name" value="FMN-binding split barrel"/>
    <property type="match status" value="1"/>
</dbReference>
<dbReference type="PANTHER" id="PTHR39428">
    <property type="entry name" value="F420H(2)-DEPENDENT QUINONE REDUCTASE RV1261C"/>
    <property type="match status" value="1"/>
</dbReference>
<keyword evidence="3" id="KW-0560">Oxidoreductase</keyword>
<accession>A0A9E6Y195</accession>
<gene>
    <name evidence="3" type="primary">ddn_4</name>
    <name evidence="3" type="ORF">DSM104329_04502</name>
</gene>
<dbReference type="EC" id="1.-.-.-" evidence="3"/>
<dbReference type="InterPro" id="IPR004378">
    <property type="entry name" value="F420H2_quin_Rdtase"/>
</dbReference>
<proteinExistence type="inferred from homology"/>
<dbReference type="InterPro" id="IPR012349">
    <property type="entry name" value="Split_barrel_FMN-bd"/>
</dbReference>
<dbReference type="Proteomes" id="UP001162834">
    <property type="component" value="Chromosome"/>
</dbReference>
<evidence type="ECO:0000256" key="1">
    <source>
        <dbReference type="ARBA" id="ARBA00008710"/>
    </source>
</evidence>
<dbReference type="EMBL" id="CP087164">
    <property type="protein sequence ID" value="UGS38080.1"/>
    <property type="molecule type" value="Genomic_DNA"/>
</dbReference>
<organism evidence="3 4">
    <name type="scientific">Capillimicrobium parvum</name>
    <dbReference type="NCBI Taxonomy" id="2884022"/>
    <lineage>
        <taxon>Bacteria</taxon>
        <taxon>Bacillati</taxon>
        <taxon>Actinomycetota</taxon>
        <taxon>Thermoleophilia</taxon>
        <taxon>Solirubrobacterales</taxon>
        <taxon>Capillimicrobiaceae</taxon>
        <taxon>Capillimicrobium</taxon>
    </lineage>
</organism>
<dbReference type="Gene3D" id="2.30.110.10">
    <property type="entry name" value="Electron Transport, Fmn-binding Protein, Chain A"/>
    <property type="match status" value="1"/>
</dbReference>